<gene>
    <name evidence="3" type="ORF">GCM10011369_34810</name>
</gene>
<dbReference type="PANTHER" id="PTHR33525:SF4">
    <property type="entry name" value="CYCLIC DI-GMP PHOSPHODIESTERASE CDGJ"/>
    <property type="match status" value="1"/>
</dbReference>
<dbReference type="RefSeq" id="WP_087507517.1">
    <property type="nucleotide sequence ID" value="NZ_BMDX01000029.1"/>
</dbReference>
<dbReference type="InterPro" id="IPR013976">
    <property type="entry name" value="HDOD"/>
</dbReference>
<keyword evidence="4" id="KW-1185">Reference proteome</keyword>
<dbReference type="InterPro" id="IPR014408">
    <property type="entry name" value="dGMP_Pdiesterase_EAL/HD-GYP"/>
</dbReference>
<evidence type="ECO:0000313" key="3">
    <source>
        <dbReference type="EMBL" id="GGA89662.1"/>
    </source>
</evidence>
<dbReference type="InterPro" id="IPR035919">
    <property type="entry name" value="EAL_sf"/>
</dbReference>
<dbReference type="PROSITE" id="PS50883">
    <property type="entry name" value="EAL"/>
    <property type="match status" value="1"/>
</dbReference>
<feature type="domain" description="EAL" evidence="1">
    <location>
        <begin position="1"/>
        <end position="207"/>
    </location>
</feature>
<dbReference type="PANTHER" id="PTHR33525">
    <property type="match status" value="1"/>
</dbReference>
<proteinExistence type="predicted"/>
<feature type="domain" description="HDOD" evidence="2">
    <location>
        <begin position="201"/>
        <end position="391"/>
    </location>
</feature>
<dbReference type="InterPro" id="IPR052340">
    <property type="entry name" value="RNase_Y/CdgJ"/>
</dbReference>
<sequence length="415" mass="48001">MKFYAARQAIFNRRLNVVAYELFYRESEANTFPVGVDPHVATSRLISRTHFNNGFKQYCSGKPALVNFSESSLLSQIPHSLPRDQIVIEILEDVSPSDRVLQEVRELFRAGYKIALDDFVYRTEWNRFLQLARLIKFDIQRTPLTSIKSLIDNIKKQFPKTKILAEKVETREEYEHAKALGFDFFQGYFFCKPEMLEGTDAQARHAVLLATYNLVLREEFDLNKVAELYKHDVSLTYKLLRFINSGLFPIVSPISSVHQALRYIGSEETRKFVLMLFTAEELNSKPRELINMAILRAKFCEEVAEKHRSGLGDQAFLVGLFSFIENIMDRPMEEVLDQIALDPVLKDILMQQPETKGSPLTVILNTAKHYEKGSWHHSGMEAKKLNLDYDDLASAYETAIKLVDRYNQIDREPLR</sequence>
<name>A0A8J2XRM0_9GAMM</name>
<dbReference type="PROSITE" id="PS51833">
    <property type="entry name" value="HDOD"/>
    <property type="match status" value="1"/>
</dbReference>
<dbReference type="OrthoDB" id="9804751at2"/>
<reference evidence="4" key="1">
    <citation type="journal article" date="2019" name="Int. J. Syst. Evol. Microbiol.">
        <title>The Global Catalogue of Microorganisms (GCM) 10K type strain sequencing project: providing services to taxonomists for standard genome sequencing and annotation.</title>
        <authorList>
            <consortium name="The Broad Institute Genomics Platform"/>
            <consortium name="The Broad Institute Genome Sequencing Center for Infectious Disease"/>
            <person name="Wu L."/>
            <person name="Ma J."/>
        </authorList>
    </citation>
    <scope>NUCLEOTIDE SEQUENCE [LARGE SCALE GENOMIC DNA]</scope>
    <source>
        <strain evidence="4">CGMCC 1.10130</strain>
    </source>
</reference>
<dbReference type="Proteomes" id="UP000619743">
    <property type="component" value="Unassembled WGS sequence"/>
</dbReference>
<dbReference type="SUPFAM" id="SSF141868">
    <property type="entry name" value="EAL domain-like"/>
    <property type="match status" value="1"/>
</dbReference>
<dbReference type="Pfam" id="PF00563">
    <property type="entry name" value="EAL"/>
    <property type="match status" value="1"/>
</dbReference>
<accession>A0A8J2XRM0</accession>
<evidence type="ECO:0000259" key="2">
    <source>
        <dbReference type="PROSITE" id="PS51833"/>
    </source>
</evidence>
<dbReference type="AlphaFoldDB" id="A0A8J2XRM0"/>
<dbReference type="Gene3D" id="1.10.3210.10">
    <property type="entry name" value="Hypothetical protein af1432"/>
    <property type="match status" value="1"/>
</dbReference>
<dbReference type="Pfam" id="PF08668">
    <property type="entry name" value="HDOD"/>
    <property type="match status" value="1"/>
</dbReference>
<protein>
    <submittedName>
        <fullName evidence="3">Diguanylate cyclase</fullName>
    </submittedName>
</protein>
<dbReference type="Gene3D" id="3.20.20.450">
    <property type="entry name" value="EAL domain"/>
    <property type="match status" value="1"/>
</dbReference>
<dbReference type="SUPFAM" id="SSF109604">
    <property type="entry name" value="HD-domain/PDEase-like"/>
    <property type="match status" value="1"/>
</dbReference>
<evidence type="ECO:0000259" key="1">
    <source>
        <dbReference type="PROSITE" id="PS50883"/>
    </source>
</evidence>
<comment type="caution">
    <text evidence="3">The sequence shown here is derived from an EMBL/GenBank/DDBJ whole genome shotgun (WGS) entry which is preliminary data.</text>
</comment>
<evidence type="ECO:0000313" key="4">
    <source>
        <dbReference type="Proteomes" id="UP000619743"/>
    </source>
</evidence>
<dbReference type="EMBL" id="BMDX01000029">
    <property type="protein sequence ID" value="GGA89662.1"/>
    <property type="molecule type" value="Genomic_DNA"/>
</dbReference>
<dbReference type="SMART" id="SM00052">
    <property type="entry name" value="EAL"/>
    <property type="match status" value="1"/>
</dbReference>
<organism evidence="3 4">
    <name type="scientific">Neiella marina</name>
    <dbReference type="NCBI Taxonomy" id="508461"/>
    <lineage>
        <taxon>Bacteria</taxon>
        <taxon>Pseudomonadati</taxon>
        <taxon>Pseudomonadota</taxon>
        <taxon>Gammaproteobacteria</taxon>
        <taxon>Alteromonadales</taxon>
        <taxon>Echinimonadaceae</taxon>
        <taxon>Neiella</taxon>
    </lineage>
</organism>
<dbReference type="InterPro" id="IPR001633">
    <property type="entry name" value="EAL_dom"/>
</dbReference>
<dbReference type="PIRSF" id="PIRSF003180">
    <property type="entry name" value="DiGMPpdiest_YuxH"/>
    <property type="match status" value="1"/>
</dbReference>